<name>A0A813XU49_ADIRI</name>
<dbReference type="EMBL" id="CAJNOJ010000026">
    <property type="protein sequence ID" value="CAF0870203.1"/>
    <property type="molecule type" value="Genomic_DNA"/>
</dbReference>
<evidence type="ECO:0000313" key="2">
    <source>
        <dbReference type="Proteomes" id="UP000663852"/>
    </source>
</evidence>
<reference evidence="1" key="1">
    <citation type="submission" date="2021-02" db="EMBL/GenBank/DDBJ databases">
        <authorList>
            <person name="Nowell W R."/>
        </authorList>
    </citation>
    <scope>NUCLEOTIDE SEQUENCE</scope>
</reference>
<sequence>MTVEATIKENPIIQFESRSKAKGITETAWQRLARVLSVIDLDTVRAWLQDVAKHVSFALSTSTITAVFVFGGISSGPNQGTLQEHILKIIQTDANDGGINQGSYTQGRNTKIQ</sequence>
<dbReference type="AlphaFoldDB" id="A0A813XU49"/>
<dbReference type="Proteomes" id="UP000663852">
    <property type="component" value="Unassembled WGS sequence"/>
</dbReference>
<proteinExistence type="predicted"/>
<organism evidence="1 2">
    <name type="scientific">Adineta ricciae</name>
    <name type="common">Rotifer</name>
    <dbReference type="NCBI Taxonomy" id="249248"/>
    <lineage>
        <taxon>Eukaryota</taxon>
        <taxon>Metazoa</taxon>
        <taxon>Spiralia</taxon>
        <taxon>Gnathifera</taxon>
        <taxon>Rotifera</taxon>
        <taxon>Eurotatoria</taxon>
        <taxon>Bdelloidea</taxon>
        <taxon>Adinetida</taxon>
        <taxon>Adinetidae</taxon>
        <taxon>Adineta</taxon>
    </lineage>
</organism>
<protein>
    <submittedName>
        <fullName evidence="1">Uncharacterized protein</fullName>
    </submittedName>
</protein>
<gene>
    <name evidence="1" type="ORF">EDS130_LOCUS8253</name>
</gene>
<evidence type="ECO:0000313" key="1">
    <source>
        <dbReference type="EMBL" id="CAF0870203.1"/>
    </source>
</evidence>
<accession>A0A813XU49</accession>
<comment type="caution">
    <text evidence="1">The sequence shown here is derived from an EMBL/GenBank/DDBJ whole genome shotgun (WGS) entry which is preliminary data.</text>
</comment>